<reference evidence="1 2" key="1">
    <citation type="journal article" date="2014" name="Int. J. Syst. Evol. Microbiol.">
        <title>Nocardioides zeae sp. nov., isolated from the stem of Zea mays.</title>
        <authorList>
            <person name="Glaeser S.P."/>
            <person name="McInroy J.A."/>
            <person name="Busse H.J."/>
            <person name="Kampfer P."/>
        </authorList>
    </citation>
    <scope>NUCLEOTIDE SEQUENCE [LARGE SCALE GENOMIC DNA]</scope>
    <source>
        <strain evidence="1 2">JCM 30728</strain>
    </source>
</reference>
<proteinExistence type="predicted"/>
<dbReference type="EMBL" id="JAAGXA010000001">
    <property type="protein sequence ID" value="NEN76789.1"/>
    <property type="molecule type" value="Genomic_DNA"/>
</dbReference>
<keyword evidence="2" id="KW-1185">Reference proteome</keyword>
<dbReference type="RefSeq" id="WP_163770158.1">
    <property type="nucleotide sequence ID" value="NZ_JAAGXA010000001.1"/>
</dbReference>
<name>A0A6P0HD65_9ACTN</name>
<sequence length="400" mass="42722">MTGEIELLSDGESVVVAGDRGTIERFLGDTGLLEHAREFALGKLGGVLRTGSDLAEVASGITEQSAMYLKLTPESAKALKDAGGLMKTKTDGVSHAMLGDPGRIGKWLQVEDGPASLLTNPAVLSGVGGLLSQLAQQAEAQELKALLLQIDAKLDDVRRGQRNAVLAKVGRAAEAIEEAMTIHEHGGDPKTLWSKVDGESGTILEVQRAALLALGDLAEKVQDVNRPGQLKKTMRELEQEVGLQLAILARCFELQDQFRVIELDYVFATAPKSLDGHRKGVAEARENRRARVLETTSRLMDQLTSAGGVANENVLLHARAANSVFLSLNNIGTSLEEFREPLGIARTSRAELSPTPWRAALRDTHQLKTAGTEVGQKAVMVGGGIVLLAVGKEKLSKPQA</sequence>
<evidence type="ECO:0000313" key="1">
    <source>
        <dbReference type="EMBL" id="NEN76789.1"/>
    </source>
</evidence>
<dbReference type="Proteomes" id="UP000468687">
    <property type="component" value="Unassembled WGS sequence"/>
</dbReference>
<organism evidence="1 2">
    <name type="scientific">Nocardioides zeae</name>
    <dbReference type="NCBI Taxonomy" id="1457234"/>
    <lineage>
        <taxon>Bacteria</taxon>
        <taxon>Bacillati</taxon>
        <taxon>Actinomycetota</taxon>
        <taxon>Actinomycetes</taxon>
        <taxon>Propionibacteriales</taxon>
        <taxon>Nocardioidaceae</taxon>
        <taxon>Nocardioides</taxon>
    </lineage>
</organism>
<evidence type="ECO:0000313" key="2">
    <source>
        <dbReference type="Proteomes" id="UP000468687"/>
    </source>
</evidence>
<comment type="caution">
    <text evidence="1">The sequence shown here is derived from an EMBL/GenBank/DDBJ whole genome shotgun (WGS) entry which is preliminary data.</text>
</comment>
<accession>A0A6P0HD65</accession>
<protein>
    <submittedName>
        <fullName evidence="1">Uncharacterized protein</fullName>
    </submittedName>
</protein>
<gene>
    <name evidence="1" type="ORF">G3T38_00700</name>
</gene>
<dbReference type="AlphaFoldDB" id="A0A6P0HD65"/>